<feature type="transmembrane region" description="Helical" evidence="1">
    <location>
        <begin position="40"/>
        <end position="61"/>
    </location>
</feature>
<dbReference type="Proteomes" id="UP000243657">
    <property type="component" value="Unassembled WGS sequence"/>
</dbReference>
<keyword evidence="4" id="KW-1185">Reference proteome</keyword>
<reference evidence="3 4" key="1">
    <citation type="journal article" date="2017" name="BMC Genomics">
        <title>Comparative genomic and phylogenomic analyses of the Bifidobacteriaceae family.</title>
        <authorList>
            <person name="Lugli G.A."/>
            <person name="Milani C."/>
            <person name="Turroni F."/>
            <person name="Duranti S."/>
            <person name="Mancabelli L."/>
            <person name="Mangifesta M."/>
            <person name="Ferrario C."/>
            <person name="Modesto M."/>
            <person name="Mattarelli P."/>
            <person name="Jiri K."/>
            <person name="van Sinderen D."/>
            <person name="Ventura M."/>
        </authorList>
    </citation>
    <scope>NUCLEOTIDE SEQUENCE [LARGE SCALE GENOMIC DNA]</scope>
    <source>
        <strain evidence="3 4">DSM 24762</strain>
    </source>
</reference>
<feature type="transmembrane region" description="Helical" evidence="1">
    <location>
        <begin position="6"/>
        <end position="28"/>
    </location>
</feature>
<feature type="domain" description="CAAX prenyl protease 2/Lysostaphin resistance protein A-like" evidence="2">
    <location>
        <begin position="135"/>
        <end position="221"/>
    </location>
</feature>
<gene>
    <name evidence="3" type="ORF">ALMA_1291</name>
</gene>
<dbReference type="EMBL" id="MWWT01000008">
    <property type="protein sequence ID" value="OZG53726.1"/>
    <property type="molecule type" value="Genomic_DNA"/>
</dbReference>
<dbReference type="RefSeq" id="WP_094726910.1">
    <property type="nucleotide sequence ID" value="NZ_JBHLWS010000009.1"/>
</dbReference>
<evidence type="ECO:0000313" key="3">
    <source>
        <dbReference type="EMBL" id="OZG53726.1"/>
    </source>
</evidence>
<evidence type="ECO:0000256" key="1">
    <source>
        <dbReference type="SAM" id="Phobius"/>
    </source>
</evidence>
<dbReference type="AlphaFoldDB" id="A0A261F482"/>
<evidence type="ECO:0000313" key="4">
    <source>
        <dbReference type="Proteomes" id="UP000243657"/>
    </source>
</evidence>
<keyword evidence="1" id="KW-0472">Membrane</keyword>
<feature type="transmembrane region" description="Helical" evidence="1">
    <location>
        <begin position="168"/>
        <end position="192"/>
    </location>
</feature>
<evidence type="ECO:0000259" key="2">
    <source>
        <dbReference type="Pfam" id="PF02517"/>
    </source>
</evidence>
<accession>A0A261F482</accession>
<comment type="caution">
    <text evidence="3">The sequence shown here is derived from an EMBL/GenBank/DDBJ whole genome shotgun (WGS) entry which is preliminary data.</text>
</comment>
<dbReference type="Pfam" id="PF02517">
    <property type="entry name" value="Rce1-like"/>
    <property type="match status" value="1"/>
</dbReference>
<sequence>MEFHLLISGALFIAMVMTISGVGLTMRIKENRKVVALSPIILGCVTFLVSFYLFFLMHIRFNWLIYGNWKPSWLSILLGVSCGIVIVPLAFWIEAWLTQLWYKKHISKNLTFLYMPVIGRSEAMDSVAQLAHQRFIFLWLSGVSSFGEEFFYRGVFLLGGMHAVHQSVITILLVQAVFYGINHIAFGVPAIIGKTILGLMLGVVAIIGGAFASFLLHLGYQYLVAKQFMESVGEYR</sequence>
<dbReference type="InterPro" id="IPR003675">
    <property type="entry name" value="Rce1/LyrA-like_dom"/>
</dbReference>
<organism evidence="3 4">
    <name type="scientific">Alloscardovia macacae</name>
    <dbReference type="NCBI Taxonomy" id="1160091"/>
    <lineage>
        <taxon>Bacteria</taxon>
        <taxon>Bacillati</taxon>
        <taxon>Actinomycetota</taxon>
        <taxon>Actinomycetes</taxon>
        <taxon>Bifidobacteriales</taxon>
        <taxon>Bifidobacteriaceae</taxon>
        <taxon>Alloscardovia</taxon>
    </lineage>
</organism>
<feature type="transmembrane region" description="Helical" evidence="1">
    <location>
        <begin position="73"/>
        <end position="97"/>
    </location>
</feature>
<name>A0A261F482_9BIFI</name>
<dbReference type="GO" id="GO:0004175">
    <property type="term" value="F:endopeptidase activity"/>
    <property type="evidence" value="ECO:0007669"/>
    <property type="project" value="UniProtKB-ARBA"/>
</dbReference>
<protein>
    <recommendedName>
        <fullName evidence="2">CAAX prenyl protease 2/Lysostaphin resistance protein A-like domain-containing protein</fullName>
    </recommendedName>
</protein>
<keyword evidence="1" id="KW-1133">Transmembrane helix</keyword>
<proteinExistence type="predicted"/>
<dbReference type="GO" id="GO:0080120">
    <property type="term" value="P:CAAX-box protein maturation"/>
    <property type="evidence" value="ECO:0007669"/>
    <property type="project" value="UniProtKB-ARBA"/>
</dbReference>
<feature type="transmembrane region" description="Helical" evidence="1">
    <location>
        <begin position="198"/>
        <end position="220"/>
    </location>
</feature>
<keyword evidence="1" id="KW-0812">Transmembrane</keyword>